<dbReference type="PROSITE" id="PS50883">
    <property type="entry name" value="EAL"/>
    <property type="match status" value="1"/>
</dbReference>
<dbReference type="PANTHER" id="PTHR33121:SF70">
    <property type="entry name" value="SIGNALING PROTEIN YKOW"/>
    <property type="match status" value="1"/>
</dbReference>
<evidence type="ECO:0000259" key="1">
    <source>
        <dbReference type="PROSITE" id="PS50883"/>
    </source>
</evidence>
<dbReference type="InterPro" id="IPR001633">
    <property type="entry name" value="EAL_dom"/>
</dbReference>
<comment type="caution">
    <text evidence="2">The sequence shown here is derived from an EMBL/GenBank/DDBJ whole genome shotgun (WGS) entry which is preliminary data.</text>
</comment>
<sequence length="261" mass="28458">MPPTAGPSSSGANGTDLVTFFQPFYNLRSGRLQGVEALVRRHGASDGRHQLPVDFFAAASDEGSMRGIDLLVLEDALGYLARRRRTDGRTDLICSVNLSWEFVSHRDVSSDIEDALVRHGVPGDRLLIDITTHTFRRLVEVDGDCLERLNRLQRREVSFCLDGFTVEDLDLLPDAASVPVDIIKLHPSQVAVDTEDTRRQLGEIAQAIQAAGLPVVAAGVETADQLEFVRELGFEWAQGFLLGAPTAADDTLSHPASLQAD</sequence>
<dbReference type="CDD" id="cd01948">
    <property type="entry name" value="EAL"/>
    <property type="match status" value="1"/>
</dbReference>
<dbReference type="InterPro" id="IPR050706">
    <property type="entry name" value="Cyclic-di-GMP_PDE-like"/>
</dbReference>
<keyword evidence="3" id="KW-1185">Reference proteome</keyword>
<dbReference type="SMART" id="SM00052">
    <property type="entry name" value="EAL"/>
    <property type="match status" value="1"/>
</dbReference>
<name>A0ABQ6IPW0_9MICO</name>
<feature type="domain" description="EAL" evidence="1">
    <location>
        <begin position="1"/>
        <end position="259"/>
    </location>
</feature>
<dbReference type="Gene3D" id="3.20.20.450">
    <property type="entry name" value="EAL domain"/>
    <property type="match status" value="1"/>
</dbReference>
<gene>
    <name evidence="2" type="ORF">GCM10025883_11810</name>
</gene>
<dbReference type="EMBL" id="BSUO01000001">
    <property type="protein sequence ID" value="GMA39136.1"/>
    <property type="molecule type" value="Genomic_DNA"/>
</dbReference>
<dbReference type="PANTHER" id="PTHR33121">
    <property type="entry name" value="CYCLIC DI-GMP PHOSPHODIESTERASE PDEF"/>
    <property type="match status" value="1"/>
</dbReference>
<reference evidence="3" key="1">
    <citation type="journal article" date="2019" name="Int. J. Syst. Evol. Microbiol.">
        <title>The Global Catalogue of Microorganisms (GCM) 10K type strain sequencing project: providing services to taxonomists for standard genome sequencing and annotation.</title>
        <authorList>
            <consortium name="The Broad Institute Genomics Platform"/>
            <consortium name="The Broad Institute Genome Sequencing Center for Infectious Disease"/>
            <person name="Wu L."/>
            <person name="Ma J."/>
        </authorList>
    </citation>
    <scope>NUCLEOTIDE SEQUENCE [LARGE SCALE GENOMIC DNA]</scope>
    <source>
        <strain evidence="3">NBRC 113072</strain>
    </source>
</reference>
<dbReference type="SUPFAM" id="SSF141868">
    <property type="entry name" value="EAL domain-like"/>
    <property type="match status" value="1"/>
</dbReference>
<dbReference type="Proteomes" id="UP001157126">
    <property type="component" value="Unassembled WGS sequence"/>
</dbReference>
<evidence type="ECO:0000313" key="2">
    <source>
        <dbReference type="EMBL" id="GMA39136.1"/>
    </source>
</evidence>
<evidence type="ECO:0000313" key="3">
    <source>
        <dbReference type="Proteomes" id="UP001157126"/>
    </source>
</evidence>
<accession>A0ABQ6IPW0</accession>
<organism evidence="2 3">
    <name type="scientific">Mobilicoccus caccae</name>
    <dbReference type="NCBI Taxonomy" id="1859295"/>
    <lineage>
        <taxon>Bacteria</taxon>
        <taxon>Bacillati</taxon>
        <taxon>Actinomycetota</taxon>
        <taxon>Actinomycetes</taxon>
        <taxon>Micrococcales</taxon>
        <taxon>Dermatophilaceae</taxon>
        <taxon>Mobilicoccus</taxon>
    </lineage>
</organism>
<protein>
    <recommendedName>
        <fullName evidence="1">EAL domain-containing protein</fullName>
    </recommendedName>
</protein>
<dbReference type="Pfam" id="PF00563">
    <property type="entry name" value="EAL"/>
    <property type="match status" value="1"/>
</dbReference>
<proteinExistence type="predicted"/>
<dbReference type="InterPro" id="IPR035919">
    <property type="entry name" value="EAL_sf"/>
</dbReference>